<dbReference type="STRING" id="947166.A0A1D1VKX9"/>
<dbReference type="SUPFAM" id="SSF48576">
    <property type="entry name" value="Terpenoid synthases"/>
    <property type="match status" value="1"/>
</dbReference>
<dbReference type="InterPro" id="IPR019845">
    <property type="entry name" value="Squalene/phytoene_synthase_CS"/>
</dbReference>
<evidence type="ECO:0000256" key="9">
    <source>
        <dbReference type="ARBA" id="ARBA00022989"/>
    </source>
</evidence>
<evidence type="ECO:0000256" key="1">
    <source>
        <dbReference type="ARBA" id="ARBA00001946"/>
    </source>
</evidence>
<evidence type="ECO:0000256" key="11">
    <source>
        <dbReference type="ARBA" id="ARBA00023136"/>
    </source>
</evidence>
<dbReference type="Proteomes" id="UP000186922">
    <property type="component" value="Unassembled WGS sequence"/>
</dbReference>
<proteinExistence type="inferred from homology"/>
<dbReference type="UniPathway" id="UPA00767">
    <property type="reaction ID" value="UER00751"/>
</dbReference>
<evidence type="ECO:0000256" key="4">
    <source>
        <dbReference type="ARBA" id="ARBA00012373"/>
    </source>
</evidence>
<dbReference type="FunFam" id="1.10.600.10:FF:000003">
    <property type="entry name" value="Farnesyl-diphosphate farnesyltransferase 1"/>
    <property type="match status" value="1"/>
</dbReference>
<dbReference type="PROSITE" id="PS01044">
    <property type="entry name" value="SQUALEN_PHYTOEN_SYN_1"/>
    <property type="match status" value="1"/>
</dbReference>
<comment type="cofactor">
    <cofactor evidence="1 16">
        <name>Mg(2+)</name>
        <dbReference type="ChEBI" id="CHEBI:18420"/>
    </cofactor>
</comment>
<evidence type="ECO:0000256" key="13">
    <source>
        <dbReference type="ARBA" id="ARBA00047468"/>
    </source>
</evidence>
<reference evidence="17 18" key="1">
    <citation type="journal article" date="2016" name="Nat. Commun.">
        <title>Extremotolerant tardigrade genome and improved radiotolerance of human cultured cells by tardigrade-unique protein.</title>
        <authorList>
            <person name="Hashimoto T."/>
            <person name="Horikawa D.D."/>
            <person name="Saito Y."/>
            <person name="Kuwahara H."/>
            <person name="Kozuka-Hata H."/>
            <person name="Shin-I T."/>
            <person name="Minakuchi Y."/>
            <person name="Ohishi K."/>
            <person name="Motoyama A."/>
            <person name="Aizu T."/>
            <person name="Enomoto A."/>
            <person name="Kondo K."/>
            <person name="Tanaka S."/>
            <person name="Hara Y."/>
            <person name="Koshikawa S."/>
            <person name="Sagara H."/>
            <person name="Miura T."/>
            <person name="Yokobori S."/>
            <person name="Miyagawa K."/>
            <person name="Suzuki Y."/>
            <person name="Kubo T."/>
            <person name="Oyama M."/>
            <person name="Kohara Y."/>
            <person name="Fujiyama A."/>
            <person name="Arakawa K."/>
            <person name="Katayama T."/>
            <person name="Toyoda A."/>
            <person name="Kunieda T."/>
        </authorList>
    </citation>
    <scope>NUCLEOTIDE SEQUENCE [LARGE SCALE GENOMIC DNA]</scope>
    <source>
        <strain evidence="17 18">YOKOZUNA-1</strain>
    </source>
</reference>
<protein>
    <recommendedName>
        <fullName evidence="5 16">Squalene synthase</fullName>
        <shortName evidence="16">SQS</shortName>
        <shortName evidence="16">SS</shortName>
        <ecNumber evidence="4 16">2.5.1.21</ecNumber>
    </recommendedName>
</protein>
<name>A0A1D1VKX9_RAMVA</name>
<dbReference type="InterPro" id="IPR006449">
    <property type="entry name" value="Squal_synth-like"/>
</dbReference>
<gene>
    <name evidence="17" type="primary">RvY_12270-1</name>
    <name evidence="17" type="synonym">RvY_12270.1</name>
    <name evidence="17" type="ORF">RvY_12270</name>
</gene>
<dbReference type="InterPro" id="IPR033904">
    <property type="entry name" value="Trans_IPPS_HH"/>
</dbReference>
<keyword evidence="11" id="KW-0472">Membrane</keyword>
<dbReference type="EC" id="2.5.1.21" evidence="4 16"/>
<dbReference type="CDD" id="cd00683">
    <property type="entry name" value="Trans_IPPS_HH"/>
    <property type="match status" value="1"/>
</dbReference>
<dbReference type="InterPro" id="IPR008949">
    <property type="entry name" value="Isoprenoid_synthase_dom_sf"/>
</dbReference>
<evidence type="ECO:0000256" key="7">
    <source>
        <dbReference type="ARBA" id="ARBA00022679"/>
    </source>
</evidence>
<keyword evidence="9" id="KW-1133">Transmembrane helix</keyword>
<dbReference type="GO" id="GO:0051996">
    <property type="term" value="F:squalene synthase [NAD(P)H] activity"/>
    <property type="evidence" value="ECO:0007669"/>
    <property type="project" value="UniProtKB-UniRule"/>
</dbReference>
<keyword evidence="18" id="KW-1185">Reference proteome</keyword>
<dbReference type="SFLD" id="SFLDG01018">
    <property type="entry name" value="Squalene/Phytoene_Synthase_Lik"/>
    <property type="match status" value="1"/>
</dbReference>
<keyword evidence="8" id="KW-0812">Transmembrane</keyword>
<dbReference type="Pfam" id="PF00494">
    <property type="entry name" value="SQS_PSY"/>
    <property type="match status" value="1"/>
</dbReference>
<dbReference type="GO" id="GO:0045338">
    <property type="term" value="P:farnesyl diphosphate metabolic process"/>
    <property type="evidence" value="ECO:0007669"/>
    <property type="project" value="InterPro"/>
</dbReference>
<dbReference type="NCBIfam" id="TIGR01559">
    <property type="entry name" value="squal_synth"/>
    <property type="match status" value="1"/>
</dbReference>
<dbReference type="AlphaFoldDB" id="A0A1D1VKX9"/>
<evidence type="ECO:0000256" key="8">
    <source>
        <dbReference type="ARBA" id="ARBA00022692"/>
    </source>
</evidence>
<comment type="catalytic activity">
    <reaction evidence="14 16">
        <text>presqualene diphosphate + NADH + H(+) = squalene + diphosphate + NAD(+)</text>
        <dbReference type="Rhea" id="RHEA:22228"/>
        <dbReference type="ChEBI" id="CHEBI:15378"/>
        <dbReference type="ChEBI" id="CHEBI:15440"/>
        <dbReference type="ChEBI" id="CHEBI:33019"/>
        <dbReference type="ChEBI" id="CHEBI:57310"/>
        <dbReference type="ChEBI" id="CHEBI:57540"/>
        <dbReference type="ChEBI" id="CHEBI:57945"/>
    </reaction>
    <physiologicalReaction direction="left-to-right" evidence="14 16">
        <dbReference type="Rhea" id="RHEA:22229"/>
    </physiologicalReaction>
</comment>
<dbReference type="GO" id="GO:0006695">
    <property type="term" value="P:cholesterol biosynthetic process"/>
    <property type="evidence" value="ECO:0007669"/>
    <property type="project" value="TreeGrafter"/>
</dbReference>
<evidence type="ECO:0000256" key="12">
    <source>
        <dbReference type="ARBA" id="ARBA00045166"/>
    </source>
</evidence>
<dbReference type="EMBL" id="BDGG01000007">
    <property type="protein sequence ID" value="GAV01581.1"/>
    <property type="molecule type" value="Genomic_DNA"/>
</dbReference>
<evidence type="ECO:0000256" key="16">
    <source>
        <dbReference type="RuleBase" id="RU368088"/>
    </source>
</evidence>
<evidence type="ECO:0000256" key="6">
    <source>
        <dbReference type="ARBA" id="ARBA00022516"/>
    </source>
</evidence>
<dbReference type="InterPro" id="IPR002060">
    <property type="entry name" value="Squ/phyt_synthse"/>
</dbReference>
<dbReference type="Gene3D" id="1.10.600.10">
    <property type="entry name" value="Farnesyl Diphosphate Synthase"/>
    <property type="match status" value="1"/>
</dbReference>
<keyword evidence="6" id="KW-0444">Lipid biosynthesis</keyword>
<comment type="subcellular location">
    <subcellularLocation>
        <location evidence="2">Membrane</location>
    </subcellularLocation>
</comment>
<comment type="pathway">
    <text evidence="16">Terpene metabolism; lanosterol biosynthesis; lanosterol from farnesyl diphosphate: step 1/3.</text>
</comment>
<accession>A0A1D1VKX9</accession>
<dbReference type="OrthoDB" id="431150at2759"/>
<comment type="caution">
    <text evidence="17">The sequence shown here is derived from an EMBL/GenBank/DDBJ whole genome shotgun (WGS) entry which is preliminary data.</text>
</comment>
<evidence type="ECO:0000256" key="15">
    <source>
        <dbReference type="ARBA" id="ARBA00048315"/>
    </source>
</evidence>
<comment type="function">
    <text evidence="12">Catalyzes the condensation of 2 farnesyl pyrophosphate (FPP) moieties to form squalene. Proceeds in two distinct steps. In the first half-reaction, two molecules of FPP react to form the stable presqualene diphosphate intermediate (PSQPP), with concomitant release of a proton and a molecule of inorganic diphosphate. In the second half-reaction, PSQPP undergoes heterolysis, isomerization, and reduction with NADPH or NADH to form squalene. It is the first committed enzyme of the sterol biosynthesis pathway.</text>
</comment>
<keyword evidence="7 16" id="KW-0808">Transferase</keyword>
<evidence type="ECO:0000256" key="2">
    <source>
        <dbReference type="ARBA" id="ARBA00004370"/>
    </source>
</evidence>
<evidence type="ECO:0000313" key="17">
    <source>
        <dbReference type="EMBL" id="GAV01581.1"/>
    </source>
</evidence>
<organism evidence="17 18">
    <name type="scientific">Ramazzottius varieornatus</name>
    <name type="common">Water bear</name>
    <name type="synonym">Tardigrade</name>
    <dbReference type="NCBI Taxonomy" id="947166"/>
    <lineage>
        <taxon>Eukaryota</taxon>
        <taxon>Metazoa</taxon>
        <taxon>Ecdysozoa</taxon>
        <taxon>Tardigrada</taxon>
        <taxon>Eutardigrada</taxon>
        <taxon>Parachela</taxon>
        <taxon>Hypsibioidea</taxon>
        <taxon>Ramazzottiidae</taxon>
        <taxon>Ramazzottius</taxon>
    </lineage>
</organism>
<evidence type="ECO:0000256" key="10">
    <source>
        <dbReference type="ARBA" id="ARBA00023098"/>
    </source>
</evidence>
<dbReference type="GO" id="GO:0055056">
    <property type="term" value="F:D-glucose transmembrane transporter activity"/>
    <property type="evidence" value="ECO:0007669"/>
    <property type="project" value="UniProtKB-UniRule"/>
</dbReference>
<sequence length="428" mass="48838">MDLVKSLPHPEEILALLKFKTIGCSTVNTKLNLKKMDPDMRRCFEYLKMTSRSFCAVIMALDEDLRYGVCIYYLVLRALDTVEDDMTIALDTKCALLETFYQKLNVVGWNFNNSKEKDRMVLDNFQIISSEFRKLSPAFQQIISGSCRDMGSGMAQFLKRKVIDSMTEWDEYCHYVAGLVGIGLSRLFVASGLEEPIVGSDERLANSMGLFLQKTNIIRDFQEDTVQDRLFWPREAWIKYGASQKSLLSPSNMHNSVACLNELVTNAIQHIPDVLTYLGRLKNQSVFNFCAIPQMMAIATLERCYNNPDVFRMNVKIRKGEAVLMIGNSTSIELVKEFMDKYCLSIARKVPENDRNASATRVALQAGLRNKGGAVVVHSFLGIPRDGIFYGLILLMGWKYYLWIKDVKPTFLSSFIPRRWAYSLPDSR</sequence>
<comment type="catalytic activity">
    <reaction evidence="13 16">
        <text>presqualene diphosphate + NADPH + H(+) = squalene + diphosphate + NADP(+)</text>
        <dbReference type="Rhea" id="RHEA:22232"/>
        <dbReference type="ChEBI" id="CHEBI:15378"/>
        <dbReference type="ChEBI" id="CHEBI:15440"/>
        <dbReference type="ChEBI" id="CHEBI:33019"/>
        <dbReference type="ChEBI" id="CHEBI:57310"/>
        <dbReference type="ChEBI" id="CHEBI:57783"/>
        <dbReference type="ChEBI" id="CHEBI:58349"/>
    </reaction>
    <physiologicalReaction direction="left-to-right" evidence="13 16">
        <dbReference type="Rhea" id="RHEA:22233"/>
    </physiologicalReaction>
</comment>
<comment type="catalytic activity">
    <reaction evidence="15 16">
        <text>2 (2E,6E)-farnesyl diphosphate = presqualene diphosphate + diphosphate</text>
        <dbReference type="Rhea" id="RHEA:22672"/>
        <dbReference type="ChEBI" id="CHEBI:33019"/>
        <dbReference type="ChEBI" id="CHEBI:57310"/>
        <dbReference type="ChEBI" id="CHEBI:175763"/>
    </reaction>
    <physiologicalReaction direction="left-to-right" evidence="15 16">
        <dbReference type="Rhea" id="RHEA:22673"/>
    </physiologicalReaction>
</comment>
<evidence type="ECO:0000256" key="14">
    <source>
        <dbReference type="ARBA" id="ARBA00047541"/>
    </source>
</evidence>
<dbReference type="PROSITE" id="PS01045">
    <property type="entry name" value="SQUALEN_PHYTOEN_SYN_2"/>
    <property type="match status" value="1"/>
</dbReference>
<comment type="catalytic activity">
    <reaction evidence="16">
        <text>2 (2E,6E)-farnesyl diphosphate + NADH + H(+) = squalene + 2 diphosphate + NAD(+)</text>
        <dbReference type="Rhea" id="RHEA:32299"/>
        <dbReference type="ChEBI" id="CHEBI:15378"/>
        <dbReference type="ChEBI" id="CHEBI:15440"/>
        <dbReference type="ChEBI" id="CHEBI:33019"/>
        <dbReference type="ChEBI" id="CHEBI:57540"/>
        <dbReference type="ChEBI" id="CHEBI:57945"/>
        <dbReference type="ChEBI" id="CHEBI:175763"/>
        <dbReference type="EC" id="2.5.1.21"/>
    </reaction>
</comment>
<evidence type="ECO:0000313" key="18">
    <source>
        <dbReference type="Proteomes" id="UP000186922"/>
    </source>
</evidence>
<dbReference type="PANTHER" id="PTHR11626:SF2">
    <property type="entry name" value="SQUALENE SYNTHASE"/>
    <property type="match status" value="1"/>
</dbReference>
<dbReference type="InterPro" id="IPR044844">
    <property type="entry name" value="Trans_IPPS_euk-type"/>
</dbReference>
<dbReference type="SFLD" id="SFLDS00005">
    <property type="entry name" value="Isoprenoid_Synthase_Type_I"/>
    <property type="match status" value="1"/>
</dbReference>
<evidence type="ECO:0000256" key="5">
    <source>
        <dbReference type="ARBA" id="ARBA00015135"/>
    </source>
</evidence>
<comment type="catalytic activity">
    <reaction evidence="16">
        <text>2 (2E,6E)-farnesyl diphosphate + NADPH + H(+) = squalene + 2 diphosphate + NADP(+)</text>
        <dbReference type="Rhea" id="RHEA:32295"/>
        <dbReference type="ChEBI" id="CHEBI:15378"/>
        <dbReference type="ChEBI" id="CHEBI:15440"/>
        <dbReference type="ChEBI" id="CHEBI:33019"/>
        <dbReference type="ChEBI" id="CHEBI:57783"/>
        <dbReference type="ChEBI" id="CHEBI:58349"/>
        <dbReference type="ChEBI" id="CHEBI:175763"/>
        <dbReference type="EC" id="2.5.1.21"/>
    </reaction>
</comment>
<dbReference type="PANTHER" id="PTHR11626">
    <property type="entry name" value="FARNESYL-DIPHOSPHATE FARNESYLTRANSFERASE"/>
    <property type="match status" value="1"/>
</dbReference>
<keyword evidence="10" id="KW-0443">Lipid metabolism</keyword>
<evidence type="ECO:0000256" key="3">
    <source>
        <dbReference type="ARBA" id="ARBA00006251"/>
    </source>
</evidence>
<comment type="similarity">
    <text evidence="3 16">Belongs to the phytoene/squalene synthase family.</text>
</comment>
<dbReference type="GO" id="GO:0005789">
    <property type="term" value="C:endoplasmic reticulum membrane"/>
    <property type="evidence" value="ECO:0007669"/>
    <property type="project" value="TreeGrafter"/>
</dbReference>